<proteinExistence type="predicted"/>
<dbReference type="GO" id="GO:0003677">
    <property type="term" value="F:DNA binding"/>
    <property type="evidence" value="ECO:0007669"/>
    <property type="project" value="InterPro"/>
</dbReference>
<dbReference type="EMBL" id="SMFY01000001">
    <property type="protein sequence ID" value="TCK30140.1"/>
    <property type="molecule type" value="Genomic_DNA"/>
</dbReference>
<accession>A0A4R1I979</accession>
<dbReference type="RefSeq" id="WP_131833508.1">
    <property type="nucleotide sequence ID" value="NZ_SMFY01000001.1"/>
</dbReference>
<dbReference type="InterPro" id="IPR010982">
    <property type="entry name" value="Lambda_DNA-bd_dom_sf"/>
</dbReference>
<reference evidence="1 2" key="1">
    <citation type="submission" date="2019-03" db="EMBL/GenBank/DDBJ databases">
        <title>Genomic Encyclopedia of Type Strains, Phase IV (KMG-IV): sequencing the most valuable type-strain genomes for metagenomic binning, comparative biology and taxonomic classification.</title>
        <authorList>
            <person name="Goeker M."/>
        </authorList>
    </citation>
    <scope>NUCLEOTIDE SEQUENCE [LARGE SCALE GENOMIC DNA]</scope>
    <source>
        <strain evidence="1 2">DSM 101</strain>
    </source>
</reference>
<dbReference type="Proteomes" id="UP000295030">
    <property type="component" value="Unassembled WGS sequence"/>
</dbReference>
<gene>
    <name evidence="1" type="ORF">EV667_0227</name>
</gene>
<evidence type="ECO:0008006" key="3">
    <source>
        <dbReference type="Google" id="ProtNLM"/>
    </source>
</evidence>
<dbReference type="Gene3D" id="1.10.260.40">
    <property type="entry name" value="lambda repressor-like DNA-binding domains"/>
    <property type="match status" value="1"/>
</dbReference>
<evidence type="ECO:0000313" key="1">
    <source>
        <dbReference type="EMBL" id="TCK30140.1"/>
    </source>
</evidence>
<organism evidence="1 2">
    <name type="scientific">Ancylobacter aquaticus</name>
    <dbReference type="NCBI Taxonomy" id="100"/>
    <lineage>
        <taxon>Bacteria</taxon>
        <taxon>Pseudomonadati</taxon>
        <taxon>Pseudomonadota</taxon>
        <taxon>Alphaproteobacteria</taxon>
        <taxon>Hyphomicrobiales</taxon>
        <taxon>Xanthobacteraceae</taxon>
        <taxon>Ancylobacter</taxon>
    </lineage>
</organism>
<dbReference type="AlphaFoldDB" id="A0A4R1I979"/>
<keyword evidence="2" id="KW-1185">Reference proteome</keyword>
<dbReference type="SUPFAM" id="SSF47413">
    <property type="entry name" value="lambda repressor-like DNA-binding domains"/>
    <property type="match status" value="1"/>
</dbReference>
<dbReference type="OrthoDB" id="3782725at2"/>
<name>A0A4R1I979_ANCAQ</name>
<sequence length="80" mass="8574">MLTSEQVRAARAMLRWEQRQLAEASEVSLPSIKRLESLPGPLAAQARTASAIQRAFEAAGIEFIPENGGGAGVRLVKKAD</sequence>
<comment type="caution">
    <text evidence="1">The sequence shown here is derived from an EMBL/GenBank/DDBJ whole genome shotgun (WGS) entry which is preliminary data.</text>
</comment>
<evidence type="ECO:0000313" key="2">
    <source>
        <dbReference type="Proteomes" id="UP000295030"/>
    </source>
</evidence>
<protein>
    <recommendedName>
        <fullName evidence="3">Transcriptional regulator</fullName>
    </recommendedName>
</protein>